<dbReference type="PROSITE" id="PS50144">
    <property type="entry name" value="MATH"/>
    <property type="match status" value="1"/>
</dbReference>
<dbReference type="Gene3D" id="2.60.210.10">
    <property type="entry name" value="Apoptosis, Tumor Necrosis Factor Receptor Associated Protein 2, Chain A"/>
    <property type="match status" value="1"/>
</dbReference>
<dbReference type="CDD" id="cd00121">
    <property type="entry name" value="MATH"/>
    <property type="match status" value="1"/>
</dbReference>
<comment type="caution">
    <text evidence="1">The sequence shown here is derived from an EMBL/GenBank/DDBJ whole genome shotgun (WGS) entry which is preliminary data.</text>
</comment>
<dbReference type="AlphaFoldDB" id="A0A444C2M6"/>
<dbReference type="SUPFAM" id="SSF49599">
    <property type="entry name" value="TRAF domain-like"/>
    <property type="match status" value="1"/>
</dbReference>
<reference evidence="1 2" key="1">
    <citation type="journal article" date="2014" name="Agronomy (Basel)">
        <title>A Draft Genome Sequence for Ensete ventricosum, the Drought-Tolerant Tree Against Hunger.</title>
        <authorList>
            <person name="Harrison J."/>
            <person name="Moore K.A."/>
            <person name="Paszkiewicz K."/>
            <person name="Jones T."/>
            <person name="Grant M."/>
            <person name="Ambacheew D."/>
            <person name="Muzemil S."/>
            <person name="Studholme D.J."/>
        </authorList>
    </citation>
    <scope>NUCLEOTIDE SEQUENCE [LARGE SCALE GENOMIC DNA]</scope>
</reference>
<feature type="non-terminal residue" evidence="1">
    <location>
        <position position="1"/>
    </location>
</feature>
<dbReference type="InterPro" id="IPR002083">
    <property type="entry name" value="MATH/TRAF_dom"/>
</dbReference>
<accession>A0A444C2M6</accession>
<name>A0A444C2M6_ENSVE</name>
<organism evidence="1 2">
    <name type="scientific">Ensete ventricosum</name>
    <name type="common">Abyssinian banana</name>
    <name type="synonym">Musa ensete</name>
    <dbReference type="NCBI Taxonomy" id="4639"/>
    <lineage>
        <taxon>Eukaryota</taxon>
        <taxon>Viridiplantae</taxon>
        <taxon>Streptophyta</taxon>
        <taxon>Embryophyta</taxon>
        <taxon>Tracheophyta</taxon>
        <taxon>Spermatophyta</taxon>
        <taxon>Magnoliopsida</taxon>
        <taxon>Liliopsida</taxon>
        <taxon>Zingiberales</taxon>
        <taxon>Musaceae</taxon>
        <taxon>Ensete</taxon>
    </lineage>
</organism>
<dbReference type="InterPro" id="IPR008974">
    <property type="entry name" value="TRAF-like"/>
</dbReference>
<sequence length="90" mass="10299">QEGDETLNPLLQIAEGAQQMDLGFLPLCYAQSETDSTDYSTNDDDDVAETSIFKFTWAIKNFSRLKTRKLYSDVFLVGGHQWFVDFSFQC</sequence>
<dbReference type="EMBL" id="AMZH03025818">
    <property type="protein sequence ID" value="RRT34947.1"/>
    <property type="molecule type" value="Genomic_DNA"/>
</dbReference>
<evidence type="ECO:0000313" key="1">
    <source>
        <dbReference type="EMBL" id="RRT34947.1"/>
    </source>
</evidence>
<dbReference type="Proteomes" id="UP000287651">
    <property type="component" value="Unassembled WGS sequence"/>
</dbReference>
<protein>
    <submittedName>
        <fullName evidence="1">Uncharacterized protein</fullName>
    </submittedName>
</protein>
<proteinExistence type="predicted"/>
<gene>
    <name evidence="1" type="ORF">B296_00053724</name>
</gene>
<evidence type="ECO:0000313" key="2">
    <source>
        <dbReference type="Proteomes" id="UP000287651"/>
    </source>
</evidence>